<evidence type="ECO:0000259" key="7">
    <source>
        <dbReference type="Pfam" id="PF02687"/>
    </source>
</evidence>
<dbReference type="InterPro" id="IPR025857">
    <property type="entry name" value="MacB_PCD"/>
</dbReference>
<dbReference type="RefSeq" id="WP_302041851.1">
    <property type="nucleotide sequence ID" value="NZ_JAUKPO010000041.1"/>
</dbReference>
<dbReference type="InterPro" id="IPR003838">
    <property type="entry name" value="ABC3_permease_C"/>
</dbReference>
<dbReference type="InterPro" id="IPR050250">
    <property type="entry name" value="Macrolide_Exporter_MacB"/>
</dbReference>
<keyword evidence="10" id="KW-1185">Reference proteome</keyword>
<feature type="transmembrane region" description="Helical" evidence="6">
    <location>
        <begin position="347"/>
        <end position="370"/>
    </location>
</feature>
<name>A0ABT8RG19_9BACT</name>
<dbReference type="PANTHER" id="PTHR30572">
    <property type="entry name" value="MEMBRANE COMPONENT OF TRANSPORTER-RELATED"/>
    <property type="match status" value="1"/>
</dbReference>
<gene>
    <name evidence="9" type="ORF">Q0590_32555</name>
</gene>
<evidence type="ECO:0000256" key="5">
    <source>
        <dbReference type="ARBA" id="ARBA00023136"/>
    </source>
</evidence>
<feature type="transmembrane region" description="Helical" evidence="6">
    <location>
        <begin position="297"/>
        <end position="319"/>
    </location>
</feature>
<evidence type="ECO:0000256" key="1">
    <source>
        <dbReference type="ARBA" id="ARBA00004651"/>
    </source>
</evidence>
<dbReference type="PANTHER" id="PTHR30572:SF18">
    <property type="entry name" value="ABC-TYPE MACROLIDE FAMILY EXPORT SYSTEM PERMEASE COMPONENT 2"/>
    <property type="match status" value="1"/>
</dbReference>
<feature type="transmembrane region" description="Helical" evidence="6">
    <location>
        <begin position="437"/>
        <end position="460"/>
    </location>
</feature>
<keyword evidence="2" id="KW-1003">Cell membrane</keyword>
<evidence type="ECO:0000313" key="9">
    <source>
        <dbReference type="EMBL" id="MDO1451051.1"/>
    </source>
</evidence>
<keyword evidence="5 6" id="KW-0472">Membrane</keyword>
<reference evidence="9" key="1">
    <citation type="submission" date="2023-07" db="EMBL/GenBank/DDBJ databases">
        <title>The genome sequence of Rhodocytophaga aerolata KACC 12507.</title>
        <authorList>
            <person name="Zhang X."/>
        </authorList>
    </citation>
    <scope>NUCLEOTIDE SEQUENCE</scope>
    <source>
        <strain evidence="9">KACC 12507</strain>
    </source>
</reference>
<sequence>MLKNYLLIGFRNLMRHKGYATLNIMGLAVGIAACLLIFTIVQFELSYDTYHTNYDRIYRVVVEDNSPSGEIGHNPGSPYPVPIALRQDVPQMEKVAALNSIYGSQITVLGKDPNTTQTDKKFIEDIGIFFIEPQFFEIFDASWLQGNPTQALSQPNTVVLAKKEAEKYFGNWKEAVGQYLKLDNTITLTVSGVIEDVPSNSDFPLKVMVSYETFKNSPRYGYSTDWGSISSSHQVFALVGKNESVQNVKYALQKFSEKYYADRVNLKRYNLIQPLSENHFDDRFGNLGDHLSSKTTLWTLSLIGVLILMMACINFINLATAQAIGRSKEVGVRKVLGGMRYQLMAQFLSETTLIVLVSVGVALVLAKAALPFIREVSDVPEDIALLQNPYVLVFLVGITLVVSLFSGIYPAMILSGFEPVKALKSKITAQSVGGVPLRRGLVVVQFAISQMLIIGTLIAVSQMEYIRHIDLGFSKEAVYMVPVSPDSISRMKYESFKNQLLQNPDIQAVSLANDAPSSDNYWGRNFYFDHSTKDLDFYTFMKYADADYFKTYNLEFVAGQGFNPSDTAQAYVVNETLLKKLGVTNMQEAIGKTIRLGGNGPWKPIVGVVKDFKAASVRDDMQPIVIGSYKRNYQLAGIKMQSRNLQKTVKEVQSLWETTFPAYVYNGYFLDESIERFYQQENQLALTYKIFASLAIFISCLGLYGLISFMAVQKTKEIGIRKVLGASVGNIMFLMSREFIILIVIAFAVAAPVAYYFMNDWLQNFKESVPLGVSAFVIAIFASVVIACLTIGYRAARAAMANPIKSLRSE</sequence>
<evidence type="ECO:0000256" key="3">
    <source>
        <dbReference type="ARBA" id="ARBA00022692"/>
    </source>
</evidence>
<organism evidence="9 10">
    <name type="scientific">Rhodocytophaga aerolata</name>
    <dbReference type="NCBI Taxonomy" id="455078"/>
    <lineage>
        <taxon>Bacteria</taxon>
        <taxon>Pseudomonadati</taxon>
        <taxon>Bacteroidota</taxon>
        <taxon>Cytophagia</taxon>
        <taxon>Cytophagales</taxon>
        <taxon>Rhodocytophagaceae</taxon>
        <taxon>Rhodocytophaga</taxon>
    </lineage>
</organism>
<feature type="transmembrane region" description="Helical" evidence="6">
    <location>
        <begin position="770"/>
        <end position="793"/>
    </location>
</feature>
<feature type="domain" description="ABC3 transporter permease C-terminal" evidence="7">
    <location>
        <begin position="690"/>
        <end position="799"/>
    </location>
</feature>
<comment type="subcellular location">
    <subcellularLocation>
        <location evidence="1">Cell membrane</location>
        <topology evidence="1">Multi-pass membrane protein</topology>
    </subcellularLocation>
</comment>
<feature type="domain" description="ABC3 transporter permease C-terminal" evidence="7">
    <location>
        <begin position="302"/>
        <end position="418"/>
    </location>
</feature>
<comment type="caution">
    <text evidence="9">The sequence shown here is derived from an EMBL/GenBank/DDBJ whole genome shotgun (WGS) entry which is preliminary data.</text>
</comment>
<feature type="transmembrane region" description="Helical" evidence="6">
    <location>
        <begin position="20"/>
        <end position="41"/>
    </location>
</feature>
<protein>
    <submittedName>
        <fullName evidence="9">ABC transporter permease</fullName>
    </submittedName>
</protein>
<feature type="transmembrane region" description="Helical" evidence="6">
    <location>
        <begin position="390"/>
        <end position="417"/>
    </location>
</feature>
<feature type="domain" description="MacB-like periplasmic core" evidence="8">
    <location>
        <begin position="473"/>
        <end position="618"/>
    </location>
</feature>
<dbReference type="PROSITE" id="PS51257">
    <property type="entry name" value="PROKAR_LIPOPROTEIN"/>
    <property type="match status" value="1"/>
</dbReference>
<proteinExistence type="predicted"/>
<feature type="transmembrane region" description="Helical" evidence="6">
    <location>
        <begin position="690"/>
        <end position="712"/>
    </location>
</feature>
<keyword evidence="4 6" id="KW-1133">Transmembrane helix</keyword>
<accession>A0ABT8RG19</accession>
<evidence type="ECO:0000256" key="6">
    <source>
        <dbReference type="SAM" id="Phobius"/>
    </source>
</evidence>
<evidence type="ECO:0000313" key="10">
    <source>
        <dbReference type="Proteomes" id="UP001168528"/>
    </source>
</evidence>
<evidence type="ECO:0000256" key="4">
    <source>
        <dbReference type="ARBA" id="ARBA00022989"/>
    </source>
</evidence>
<dbReference type="EMBL" id="JAUKPO010000041">
    <property type="protein sequence ID" value="MDO1451051.1"/>
    <property type="molecule type" value="Genomic_DNA"/>
</dbReference>
<dbReference type="Proteomes" id="UP001168528">
    <property type="component" value="Unassembled WGS sequence"/>
</dbReference>
<dbReference type="Pfam" id="PF12704">
    <property type="entry name" value="MacB_PCD"/>
    <property type="match status" value="2"/>
</dbReference>
<keyword evidence="3 6" id="KW-0812">Transmembrane</keyword>
<evidence type="ECO:0000259" key="8">
    <source>
        <dbReference type="Pfam" id="PF12704"/>
    </source>
</evidence>
<dbReference type="Pfam" id="PF02687">
    <property type="entry name" value="FtsX"/>
    <property type="match status" value="2"/>
</dbReference>
<evidence type="ECO:0000256" key="2">
    <source>
        <dbReference type="ARBA" id="ARBA00022475"/>
    </source>
</evidence>
<feature type="transmembrane region" description="Helical" evidence="6">
    <location>
        <begin position="739"/>
        <end position="758"/>
    </location>
</feature>
<feature type="domain" description="MacB-like periplasmic core" evidence="8">
    <location>
        <begin position="21"/>
        <end position="253"/>
    </location>
</feature>